<reference evidence="8 9" key="1">
    <citation type="journal article" date="2018" name="J. Microbiol.">
        <title>Salicibibacter kimchii gen. nov., sp. nov., a moderately halophilic and alkalitolerant bacterium in the family Bacillaceae, isolated from kimchi.</title>
        <authorList>
            <person name="Jang J.Y."/>
            <person name="Oh Y.J."/>
            <person name="Lim S.K."/>
            <person name="Park H.K."/>
            <person name="Lee C."/>
            <person name="Kim J.Y."/>
            <person name="Lee M.A."/>
            <person name="Choi H.J."/>
        </authorList>
    </citation>
    <scope>NUCLEOTIDE SEQUENCE [LARGE SCALE GENOMIC DNA]</scope>
    <source>
        <strain evidence="8 9">NKC1-1</strain>
    </source>
</reference>
<evidence type="ECO:0000256" key="2">
    <source>
        <dbReference type="ARBA" id="ARBA00022448"/>
    </source>
</evidence>
<keyword evidence="3" id="KW-1003">Cell membrane</keyword>
<gene>
    <name evidence="8" type="ORF">DT065_02600</name>
</gene>
<dbReference type="Pfam" id="PF04069">
    <property type="entry name" value="OpuAC"/>
    <property type="match status" value="2"/>
</dbReference>
<dbReference type="InterPro" id="IPR007210">
    <property type="entry name" value="ABC_Gly_betaine_transp_sub-bd"/>
</dbReference>
<evidence type="ECO:0000256" key="5">
    <source>
        <dbReference type="SAM" id="MobiDB-lite"/>
    </source>
</evidence>
<dbReference type="AlphaFoldDB" id="A0A345BVM9"/>
<evidence type="ECO:0000313" key="8">
    <source>
        <dbReference type="EMBL" id="AXF55010.1"/>
    </source>
</evidence>
<dbReference type="OrthoDB" id="9787902at2"/>
<dbReference type="PROSITE" id="PS51257">
    <property type="entry name" value="PROKAR_LIPOPROTEIN"/>
    <property type="match status" value="1"/>
</dbReference>
<protein>
    <submittedName>
        <fullName evidence="8">Glycine/betaine ABC transporter</fullName>
    </submittedName>
</protein>
<dbReference type="PANTHER" id="PTHR47737:SF1">
    <property type="entry name" value="GLYCINE BETAINE_PROLINE BETAINE TRANSPORT SYSTEM PERMEASE PROTEIN PROW"/>
    <property type="match status" value="1"/>
</dbReference>
<proteinExistence type="predicted"/>
<keyword evidence="9" id="KW-1185">Reference proteome</keyword>
<name>A0A345BVM9_9BACI</name>
<evidence type="ECO:0000256" key="4">
    <source>
        <dbReference type="ARBA" id="ARBA00023136"/>
    </source>
</evidence>
<sequence>MMKLKRMGTVTSLGLILAATGCGAEDEGEDADVESDNGDAEETEEDDADSADDADSEASSNYAEEMDYTITGIDGGAGIMQSAEQAIEDYDNLDDWTLQSSSEAAMITEMEEAIENEEPIVVTGWDPHWKFAAHDLKYLDDPELSFGEPEDIDTLVREGLQDDAPEAYEILDNFEWTADDMAEIMYDIVVEDIDEFEAAQSWIDDNEDVINSWTEGVDEVDGETFEIIHGPWDSDLSAVSMMSIVLEDQGYDVDLNSVEANYMYTAVADDDADAMIQAWLPHTHGAYYEDVEDDVENLGHNMEGEAALGLVVPEYMDIDSIEDLQE</sequence>
<evidence type="ECO:0000256" key="1">
    <source>
        <dbReference type="ARBA" id="ARBA00004236"/>
    </source>
</evidence>
<dbReference type="GO" id="GO:0015226">
    <property type="term" value="F:carnitine transmembrane transporter activity"/>
    <property type="evidence" value="ECO:0007669"/>
    <property type="project" value="TreeGrafter"/>
</dbReference>
<feature type="signal peptide" evidence="6">
    <location>
        <begin position="1"/>
        <end position="24"/>
    </location>
</feature>
<comment type="subcellular location">
    <subcellularLocation>
        <location evidence="1">Cell membrane</location>
    </subcellularLocation>
</comment>
<feature type="chain" id="PRO_5016955397" evidence="6">
    <location>
        <begin position="25"/>
        <end position="326"/>
    </location>
</feature>
<evidence type="ECO:0000256" key="6">
    <source>
        <dbReference type="SAM" id="SignalP"/>
    </source>
</evidence>
<dbReference type="GO" id="GO:0031460">
    <property type="term" value="P:glycine betaine transport"/>
    <property type="evidence" value="ECO:0007669"/>
    <property type="project" value="TreeGrafter"/>
</dbReference>
<dbReference type="Gene3D" id="3.10.105.10">
    <property type="entry name" value="Dipeptide-binding Protein, Domain 3"/>
    <property type="match status" value="1"/>
</dbReference>
<dbReference type="RefSeq" id="WP_114370600.1">
    <property type="nucleotide sequence ID" value="NZ_CP031092.1"/>
</dbReference>
<organism evidence="8 9">
    <name type="scientific">Salicibibacter kimchii</name>
    <dbReference type="NCBI Taxonomy" id="2099786"/>
    <lineage>
        <taxon>Bacteria</taxon>
        <taxon>Bacillati</taxon>
        <taxon>Bacillota</taxon>
        <taxon>Bacilli</taxon>
        <taxon>Bacillales</taxon>
        <taxon>Bacillaceae</taxon>
        <taxon>Salicibibacter</taxon>
    </lineage>
</organism>
<dbReference type="EMBL" id="CP031092">
    <property type="protein sequence ID" value="AXF55010.1"/>
    <property type="molecule type" value="Genomic_DNA"/>
</dbReference>
<dbReference type="Gene3D" id="3.40.190.100">
    <property type="entry name" value="Glycine betaine-binding periplasmic protein, domain 2"/>
    <property type="match status" value="1"/>
</dbReference>
<feature type="region of interest" description="Disordered" evidence="5">
    <location>
        <begin position="22"/>
        <end position="64"/>
    </location>
</feature>
<dbReference type="SUPFAM" id="SSF53850">
    <property type="entry name" value="Periplasmic binding protein-like II"/>
    <property type="match status" value="2"/>
</dbReference>
<keyword evidence="4" id="KW-0472">Membrane</keyword>
<accession>A0A345BVM9</accession>
<dbReference type="GO" id="GO:0005275">
    <property type="term" value="F:amine transmembrane transporter activity"/>
    <property type="evidence" value="ECO:0007669"/>
    <property type="project" value="TreeGrafter"/>
</dbReference>
<keyword evidence="6" id="KW-0732">Signal</keyword>
<dbReference type="GO" id="GO:0043190">
    <property type="term" value="C:ATP-binding cassette (ABC) transporter complex"/>
    <property type="evidence" value="ECO:0007669"/>
    <property type="project" value="InterPro"/>
</dbReference>
<dbReference type="GO" id="GO:0015871">
    <property type="term" value="P:choline transport"/>
    <property type="evidence" value="ECO:0007669"/>
    <property type="project" value="TreeGrafter"/>
</dbReference>
<feature type="domain" description="ABC-type glycine betaine transport system substrate-binding" evidence="7">
    <location>
        <begin position="227"/>
        <end position="325"/>
    </location>
</feature>
<dbReference type="KEGG" id="rue:DT065_02600"/>
<feature type="compositionally biased region" description="Acidic residues" evidence="5">
    <location>
        <begin position="24"/>
        <end position="56"/>
    </location>
</feature>
<dbReference type="Proteomes" id="UP000252100">
    <property type="component" value="Chromosome"/>
</dbReference>
<evidence type="ECO:0000259" key="7">
    <source>
        <dbReference type="Pfam" id="PF04069"/>
    </source>
</evidence>
<keyword evidence="2" id="KW-0813">Transport</keyword>
<evidence type="ECO:0000313" key="9">
    <source>
        <dbReference type="Proteomes" id="UP000252100"/>
    </source>
</evidence>
<feature type="domain" description="ABC-type glycine betaine transport system substrate-binding" evidence="7">
    <location>
        <begin position="46"/>
        <end position="204"/>
    </location>
</feature>
<evidence type="ECO:0000256" key="3">
    <source>
        <dbReference type="ARBA" id="ARBA00022475"/>
    </source>
</evidence>
<dbReference type="PANTHER" id="PTHR47737">
    <property type="entry name" value="GLYCINE BETAINE/PROLINE BETAINE TRANSPORT SYSTEM PERMEASE PROTEIN PROW"/>
    <property type="match status" value="1"/>
</dbReference>